<dbReference type="PANTHER" id="PTHR33495:SF2">
    <property type="entry name" value="ANTI-SIGMA FACTOR ANTAGONIST TM_1081-RELATED"/>
    <property type="match status" value="1"/>
</dbReference>
<protein>
    <submittedName>
        <fullName evidence="2">Anti-sigma B factor antagonist</fullName>
    </submittedName>
</protein>
<dbReference type="PROSITE" id="PS50801">
    <property type="entry name" value="STAS"/>
    <property type="match status" value="1"/>
</dbReference>
<dbReference type="CDD" id="cd07043">
    <property type="entry name" value="STAS_anti-anti-sigma_factors"/>
    <property type="match status" value="1"/>
</dbReference>
<proteinExistence type="predicted"/>
<dbReference type="Pfam" id="PF01740">
    <property type="entry name" value="STAS"/>
    <property type="match status" value="1"/>
</dbReference>
<dbReference type="EMBL" id="VFML01000001">
    <property type="protein sequence ID" value="TQJ05324.1"/>
    <property type="molecule type" value="Genomic_DNA"/>
</dbReference>
<organism evidence="2 3">
    <name type="scientific">Amycolatopsis cihanbeyliensis</name>
    <dbReference type="NCBI Taxonomy" id="1128664"/>
    <lineage>
        <taxon>Bacteria</taxon>
        <taxon>Bacillati</taxon>
        <taxon>Actinomycetota</taxon>
        <taxon>Actinomycetes</taxon>
        <taxon>Pseudonocardiales</taxon>
        <taxon>Pseudonocardiaceae</taxon>
        <taxon>Amycolatopsis</taxon>
    </lineage>
</organism>
<dbReference type="Proteomes" id="UP000320876">
    <property type="component" value="Unassembled WGS sequence"/>
</dbReference>
<dbReference type="PANTHER" id="PTHR33495">
    <property type="entry name" value="ANTI-SIGMA FACTOR ANTAGONIST TM_1081-RELATED-RELATED"/>
    <property type="match status" value="1"/>
</dbReference>
<evidence type="ECO:0000259" key="1">
    <source>
        <dbReference type="PROSITE" id="PS50801"/>
    </source>
</evidence>
<dbReference type="OrthoDB" id="3633119at2"/>
<evidence type="ECO:0000313" key="2">
    <source>
        <dbReference type="EMBL" id="TQJ05324.1"/>
    </source>
</evidence>
<reference evidence="2 3" key="1">
    <citation type="submission" date="2019-06" db="EMBL/GenBank/DDBJ databases">
        <title>Sequencing the genomes of 1000 actinobacteria strains.</title>
        <authorList>
            <person name="Klenk H.-P."/>
        </authorList>
    </citation>
    <scope>NUCLEOTIDE SEQUENCE [LARGE SCALE GENOMIC DNA]</scope>
    <source>
        <strain evidence="2 3">DSM 45679</strain>
    </source>
</reference>
<dbReference type="SUPFAM" id="SSF52091">
    <property type="entry name" value="SpoIIaa-like"/>
    <property type="match status" value="1"/>
</dbReference>
<dbReference type="RefSeq" id="WP_142000871.1">
    <property type="nucleotide sequence ID" value="NZ_VFML01000001.1"/>
</dbReference>
<gene>
    <name evidence="2" type="ORF">FB471_5152</name>
</gene>
<accession>A0A542DQQ4</accession>
<dbReference type="AlphaFoldDB" id="A0A542DQQ4"/>
<keyword evidence="3" id="KW-1185">Reference proteome</keyword>
<feature type="domain" description="STAS" evidence="1">
    <location>
        <begin position="22"/>
        <end position="131"/>
    </location>
</feature>
<dbReference type="InterPro" id="IPR036513">
    <property type="entry name" value="STAS_dom_sf"/>
</dbReference>
<evidence type="ECO:0000313" key="3">
    <source>
        <dbReference type="Proteomes" id="UP000320876"/>
    </source>
</evidence>
<dbReference type="Gene3D" id="3.30.750.24">
    <property type="entry name" value="STAS domain"/>
    <property type="match status" value="1"/>
</dbReference>
<sequence>MQDYFGLRPLALGWQDGAEPFSVTVSRTGEGCVLAMVLGEIDAITAPRLEHELARWPEGDTTAVVVDLSRVSFCSVGGLRLLGDLLERTNRVGIPLELVVDTHPVRRALACAGLEQKFSAHETRAAALASIGVDRVR</sequence>
<comment type="caution">
    <text evidence="2">The sequence shown here is derived from an EMBL/GenBank/DDBJ whole genome shotgun (WGS) entry which is preliminary data.</text>
</comment>
<name>A0A542DQQ4_AMYCI</name>
<dbReference type="GO" id="GO:0043856">
    <property type="term" value="F:anti-sigma factor antagonist activity"/>
    <property type="evidence" value="ECO:0007669"/>
    <property type="project" value="TreeGrafter"/>
</dbReference>
<dbReference type="InterPro" id="IPR002645">
    <property type="entry name" value="STAS_dom"/>
</dbReference>